<dbReference type="PANTHER" id="PTHR47481">
    <property type="match status" value="1"/>
</dbReference>
<dbReference type="PANTHER" id="PTHR47481:SF31">
    <property type="entry name" value="OS01G0873500 PROTEIN"/>
    <property type="match status" value="1"/>
</dbReference>
<feature type="domain" description="Retrovirus-related Pol polyprotein from transposon TNT 1-94-like beta-barrel" evidence="2">
    <location>
        <begin position="243"/>
        <end position="317"/>
    </location>
</feature>
<reference evidence="3 4" key="1">
    <citation type="submission" date="2024-01" db="EMBL/GenBank/DDBJ databases">
        <title>The complete chloroplast genome sequence of Lithospermum erythrorhizon: insights into the phylogenetic relationship among Boraginaceae species and the maternal lineages of purple gromwells.</title>
        <authorList>
            <person name="Okada T."/>
            <person name="Watanabe K."/>
        </authorList>
    </citation>
    <scope>NUCLEOTIDE SEQUENCE [LARGE SCALE GENOMIC DNA]</scope>
</reference>
<evidence type="ECO:0000313" key="3">
    <source>
        <dbReference type="EMBL" id="GAA0165124.1"/>
    </source>
</evidence>
<keyword evidence="4" id="KW-1185">Reference proteome</keyword>
<dbReference type="InterPro" id="IPR054722">
    <property type="entry name" value="PolX-like_BBD"/>
</dbReference>
<dbReference type="AlphaFoldDB" id="A0AAV3QM25"/>
<dbReference type="Pfam" id="PF22936">
    <property type="entry name" value="Pol_BBD"/>
    <property type="match status" value="1"/>
</dbReference>
<gene>
    <name evidence="3" type="ORF">LIER_20606</name>
</gene>
<evidence type="ECO:0000259" key="2">
    <source>
        <dbReference type="Pfam" id="PF22936"/>
    </source>
</evidence>
<proteinExistence type="predicted"/>
<protein>
    <recommendedName>
        <fullName evidence="2">Retrovirus-related Pol polyprotein from transposon TNT 1-94-like beta-barrel domain-containing protein</fullName>
    </recommendedName>
</protein>
<dbReference type="EMBL" id="BAABME010005261">
    <property type="protein sequence ID" value="GAA0165124.1"/>
    <property type="molecule type" value="Genomic_DNA"/>
</dbReference>
<comment type="caution">
    <text evidence="3">The sequence shown here is derived from an EMBL/GenBank/DDBJ whole genome shotgun (WGS) entry which is preliminary data.</text>
</comment>
<feature type="region of interest" description="Disordered" evidence="1">
    <location>
        <begin position="164"/>
        <end position="187"/>
    </location>
</feature>
<name>A0AAV3QM25_LITER</name>
<dbReference type="Proteomes" id="UP001454036">
    <property type="component" value="Unassembled WGS sequence"/>
</dbReference>
<evidence type="ECO:0000256" key="1">
    <source>
        <dbReference type="SAM" id="MobiDB-lite"/>
    </source>
</evidence>
<sequence length="359" mass="40182">MPITSSLSNSPTPIIVIGPPKWNRSSWSTSIWLQTIPLAVGKQSSHAIWIALKTALANASFSSQMCLQAQLIGLKQDNLSIAAYLKHAKVAYDVLAAIGKEPPQDVFLIYILRGLREEYKDLKFSMFSRGSNWAPPNSTTVCKFRFQRSRTVCSRSRPFVPGPIYSTGRANHHDKRQSPQPSWHSSDQHKSRCFICEFILHLANNCPHRSAPLQAHYIAPFTQPSSPKSSAYTHANATSYVPWVPDTGTSDHISPDMVAFHQPELYLGNDRLHVANGQQLNITHTGTIPLSGTTRPLLLNDVLHVLSSQKSLLFVQKNCKDNAAFFEFQPSYFVIRDQVTRRPLISRTSRNGLYQFPSG</sequence>
<accession>A0AAV3QM25</accession>
<evidence type="ECO:0000313" key="4">
    <source>
        <dbReference type="Proteomes" id="UP001454036"/>
    </source>
</evidence>
<organism evidence="3 4">
    <name type="scientific">Lithospermum erythrorhizon</name>
    <name type="common">Purple gromwell</name>
    <name type="synonym">Lithospermum officinale var. erythrorhizon</name>
    <dbReference type="NCBI Taxonomy" id="34254"/>
    <lineage>
        <taxon>Eukaryota</taxon>
        <taxon>Viridiplantae</taxon>
        <taxon>Streptophyta</taxon>
        <taxon>Embryophyta</taxon>
        <taxon>Tracheophyta</taxon>
        <taxon>Spermatophyta</taxon>
        <taxon>Magnoliopsida</taxon>
        <taxon>eudicotyledons</taxon>
        <taxon>Gunneridae</taxon>
        <taxon>Pentapetalae</taxon>
        <taxon>asterids</taxon>
        <taxon>lamiids</taxon>
        <taxon>Boraginales</taxon>
        <taxon>Boraginaceae</taxon>
        <taxon>Boraginoideae</taxon>
        <taxon>Lithospermeae</taxon>
        <taxon>Lithospermum</taxon>
    </lineage>
</organism>